<proteinExistence type="predicted"/>
<accession>G7YES4</accession>
<dbReference type="AlphaFoldDB" id="G7YES4"/>
<dbReference type="Pfam" id="PF21056">
    <property type="entry name" value="ZSWIM1-3_RNaseH-like"/>
    <property type="match status" value="1"/>
</dbReference>
<evidence type="ECO:0000259" key="1">
    <source>
        <dbReference type="Pfam" id="PF21056"/>
    </source>
</evidence>
<dbReference type="EMBL" id="DF143156">
    <property type="protein sequence ID" value="GAA51457.1"/>
    <property type="molecule type" value="Genomic_DNA"/>
</dbReference>
<gene>
    <name evidence="2" type="ORF">CLF_106195</name>
</gene>
<evidence type="ECO:0000313" key="2">
    <source>
        <dbReference type="EMBL" id="GAA51457.1"/>
    </source>
</evidence>
<keyword evidence="3" id="KW-1185">Reference proteome</keyword>
<sequence>MVCKTKMVCTSQSFAIRIQEEFKVDEDSGMCQLEAKKQNRSWQQMALLRRFPDVVEFDGTHTTNRFGYKLYTFLLTDGMGNWCPVTYAFVKSEQFALGMWLFEKYIRLTESRDEDFKNDNDGVNGPKVYGNQLGNM</sequence>
<reference evidence="2" key="1">
    <citation type="journal article" date="2011" name="Genome Biol.">
        <title>The draft genome of the carcinogenic human liver fluke Clonorchis sinensis.</title>
        <authorList>
            <person name="Wang X."/>
            <person name="Chen W."/>
            <person name="Huang Y."/>
            <person name="Sun J."/>
            <person name="Men J."/>
            <person name="Liu H."/>
            <person name="Luo F."/>
            <person name="Guo L."/>
            <person name="Lv X."/>
            <person name="Deng C."/>
            <person name="Zhou C."/>
            <person name="Fan Y."/>
            <person name="Li X."/>
            <person name="Huang L."/>
            <person name="Hu Y."/>
            <person name="Liang C."/>
            <person name="Hu X."/>
            <person name="Xu J."/>
            <person name="Yu X."/>
        </authorList>
    </citation>
    <scope>NUCLEOTIDE SEQUENCE [LARGE SCALE GENOMIC DNA]</scope>
    <source>
        <strain evidence="2">Henan</strain>
    </source>
</reference>
<dbReference type="InterPro" id="IPR048324">
    <property type="entry name" value="ZSWIM1-3_RNaseH-like"/>
</dbReference>
<organism evidence="2 3">
    <name type="scientific">Clonorchis sinensis</name>
    <name type="common">Chinese liver fluke</name>
    <dbReference type="NCBI Taxonomy" id="79923"/>
    <lineage>
        <taxon>Eukaryota</taxon>
        <taxon>Metazoa</taxon>
        <taxon>Spiralia</taxon>
        <taxon>Lophotrochozoa</taxon>
        <taxon>Platyhelminthes</taxon>
        <taxon>Trematoda</taxon>
        <taxon>Digenea</taxon>
        <taxon>Opisthorchiida</taxon>
        <taxon>Opisthorchiata</taxon>
        <taxon>Opisthorchiidae</taxon>
        <taxon>Clonorchis</taxon>
    </lineage>
</organism>
<protein>
    <recommendedName>
        <fullName evidence="1">ZSWIM1/3 RNaseH-like domain-containing protein</fullName>
    </recommendedName>
</protein>
<name>G7YES4_CLOSI</name>
<dbReference type="Proteomes" id="UP000008909">
    <property type="component" value="Unassembled WGS sequence"/>
</dbReference>
<feature type="domain" description="ZSWIM1/3 RNaseH-like" evidence="1">
    <location>
        <begin position="42"/>
        <end position="100"/>
    </location>
</feature>
<reference key="2">
    <citation type="submission" date="2011-10" db="EMBL/GenBank/DDBJ databases">
        <title>The genome and transcriptome sequence of Clonorchis sinensis provide insights into the carcinogenic liver fluke.</title>
        <authorList>
            <person name="Wang X."/>
            <person name="Huang Y."/>
            <person name="Chen W."/>
            <person name="Liu H."/>
            <person name="Guo L."/>
            <person name="Chen Y."/>
            <person name="Luo F."/>
            <person name="Zhou W."/>
            <person name="Sun J."/>
            <person name="Mao Q."/>
            <person name="Liang P."/>
            <person name="Zhou C."/>
            <person name="Tian Y."/>
            <person name="Men J."/>
            <person name="Lv X."/>
            <person name="Huang L."/>
            <person name="Zhou J."/>
            <person name="Hu Y."/>
            <person name="Li R."/>
            <person name="Zhang F."/>
            <person name="Lei H."/>
            <person name="Li X."/>
            <person name="Hu X."/>
            <person name="Liang C."/>
            <person name="Xu J."/>
            <person name="Wu Z."/>
            <person name="Yu X."/>
        </authorList>
    </citation>
    <scope>NUCLEOTIDE SEQUENCE</scope>
    <source>
        <strain>Henan</strain>
    </source>
</reference>
<evidence type="ECO:0000313" key="3">
    <source>
        <dbReference type="Proteomes" id="UP000008909"/>
    </source>
</evidence>